<name>A0A645HNV7_9ZZZZ</name>
<proteinExistence type="predicted"/>
<accession>A0A645HNV7</accession>
<gene>
    <name evidence="1" type="ORF">SDC9_188237</name>
</gene>
<protein>
    <submittedName>
        <fullName evidence="1">Uncharacterized protein</fullName>
    </submittedName>
</protein>
<dbReference type="EMBL" id="VSSQ01097271">
    <property type="protein sequence ID" value="MPN40698.1"/>
    <property type="molecule type" value="Genomic_DNA"/>
</dbReference>
<comment type="caution">
    <text evidence="1">The sequence shown here is derived from an EMBL/GenBank/DDBJ whole genome shotgun (WGS) entry which is preliminary data.</text>
</comment>
<organism evidence="1">
    <name type="scientific">bioreactor metagenome</name>
    <dbReference type="NCBI Taxonomy" id="1076179"/>
    <lineage>
        <taxon>unclassified sequences</taxon>
        <taxon>metagenomes</taxon>
        <taxon>ecological metagenomes</taxon>
    </lineage>
</organism>
<evidence type="ECO:0000313" key="1">
    <source>
        <dbReference type="EMBL" id="MPN40698.1"/>
    </source>
</evidence>
<dbReference type="AlphaFoldDB" id="A0A645HNV7"/>
<reference evidence="1" key="1">
    <citation type="submission" date="2019-08" db="EMBL/GenBank/DDBJ databases">
        <authorList>
            <person name="Kucharzyk K."/>
            <person name="Murdoch R.W."/>
            <person name="Higgins S."/>
            <person name="Loffler F."/>
        </authorList>
    </citation>
    <scope>NUCLEOTIDE SEQUENCE</scope>
</reference>
<sequence length="73" mass="8355">MEPVPAVVNFVQRGRVEVKMVQVVHELLHLRVLGIVQQEPVQRVVEFPFDILAELGAHEHQFFTGMRVLIGIQ</sequence>